<accession>A0A9J6PLS9</accession>
<evidence type="ECO:0000313" key="3">
    <source>
        <dbReference type="Proteomes" id="UP001055804"/>
    </source>
</evidence>
<reference evidence="2" key="1">
    <citation type="submission" date="2022-06" db="EMBL/GenBank/DDBJ databases">
        <title>Isolation and Genomics of Futiania mangrovii gen. nov., sp. nov., a Rare and Metabolically-versatile member in the Class Alphaproteobacteria.</title>
        <authorList>
            <person name="Liu L."/>
            <person name="Huang W.-C."/>
            <person name="Pan J."/>
            <person name="Li J."/>
            <person name="Huang Y."/>
            <person name="Du H."/>
            <person name="Liu Y."/>
            <person name="Li M."/>
        </authorList>
    </citation>
    <scope>NUCLEOTIDE SEQUENCE</scope>
    <source>
        <strain evidence="2">FT118</strain>
    </source>
</reference>
<keyword evidence="3" id="KW-1185">Reference proteome</keyword>
<dbReference type="InterPro" id="IPR028250">
    <property type="entry name" value="DsbDN"/>
</dbReference>
<evidence type="ECO:0000313" key="2">
    <source>
        <dbReference type="EMBL" id="MCP1337599.1"/>
    </source>
</evidence>
<dbReference type="AlphaFoldDB" id="A0A9J6PLS9"/>
<gene>
    <name evidence="2" type="ORF">NJQ99_14345</name>
</gene>
<name>A0A9J6PLS9_9PROT</name>
<dbReference type="Proteomes" id="UP001055804">
    <property type="component" value="Unassembled WGS sequence"/>
</dbReference>
<dbReference type="EMBL" id="JAMZFT010000003">
    <property type="protein sequence ID" value="MCP1337599.1"/>
    <property type="molecule type" value="Genomic_DNA"/>
</dbReference>
<protein>
    <recommendedName>
        <fullName evidence="1">Thiol:disulfide interchange protein DsbD N-terminal domain-containing protein</fullName>
    </recommendedName>
</protein>
<evidence type="ECO:0000259" key="1">
    <source>
        <dbReference type="Pfam" id="PF11412"/>
    </source>
</evidence>
<dbReference type="RefSeq" id="WP_269333562.1">
    <property type="nucleotide sequence ID" value="NZ_JAMZFT010000003.1"/>
</dbReference>
<organism evidence="2 3">
    <name type="scientific">Futiania mangrovi</name>
    <dbReference type="NCBI Taxonomy" id="2959716"/>
    <lineage>
        <taxon>Bacteria</taxon>
        <taxon>Pseudomonadati</taxon>
        <taxon>Pseudomonadota</taxon>
        <taxon>Alphaproteobacteria</taxon>
        <taxon>Futianiales</taxon>
        <taxon>Futianiaceae</taxon>
        <taxon>Futiania</taxon>
    </lineage>
</organism>
<proteinExistence type="predicted"/>
<sequence length="270" mass="27424">MCAAALCFGAASAQEGPVSGAWSDGVHAGLRLIAADAGLGEDGAVMAGIEVRLAPGWKTYWRDPGAAGIAPEFDWSASANVGRVEVLWPVPQRFDTAGLPSMGYAGDVIVPVRVTAADPRKPVELKLAAAFGVCSDLCLLEEASAALTVPPGRDTPSAHWTALLLAETAVPRDGAAAGLSATAVPADGGLHVTVAGPGAEDVSDLFVEGKGDRVYGVPLRLSAMPGESVWRVPVRTGGPPVPGTPLRFTLAAPEGQRGGHVLEVTVGPQS</sequence>
<dbReference type="Pfam" id="PF11412">
    <property type="entry name" value="DsbD_N"/>
    <property type="match status" value="1"/>
</dbReference>
<comment type="caution">
    <text evidence="2">The sequence shown here is derived from an EMBL/GenBank/DDBJ whole genome shotgun (WGS) entry which is preliminary data.</text>
</comment>
<feature type="domain" description="Thiol:disulfide interchange protein DsbD N-terminal" evidence="1">
    <location>
        <begin position="41"/>
        <end position="147"/>
    </location>
</feature>